<dbReference type="FunFam" id="3.40.50.620:FF:000028">
    <property type="entry name" value="Bifunctional protein HldE"/>
    <property type="match status" value="1"/>
</dbReference>
<evidence type="ECO:0000256" key="16">
    <source>
        <dbReference type="HAMAP-Rule" id="MF_01603"/>
    </source>
</evidence>
<comment type="catalytic activity">
    <reaction evidence="13 16">
        <text>D-glycero-beta-D-manno-heptose 7-phosphate + ATP = D-glycero-beta-D-manno-heptose 1,7-bisphosphate + ADP + H(+)</text>
        <dbReference type="Rhea" id="RHEA:27473"/>
        <dbReference type="ChEBI" id="CHEBI:15378"/>
        <dbReference type="ChEBI" id="CHEBI:30616"/>
        <dbReference type="ChEBI" id="CHEBI:60204"/>
        <dbReference type="ChEBI" id="CHEBI:60208"/>
        <dbReference type="ChEBI" id="CHEBI:456216"/>
        <dbReference type="EC" id="2.7.1.167"/>
    </reaction>
</comment>
<keyword evidence="8 16" id="KW-0418">Kinase</keyword>
<evidence type="ECO:0000313" key="20">
    <source>
        <dbReference type="Proteomes" id="UP000006242"/>
    </source>
</evidence>
<dbReference type="PROSITE" id="PS00583">
    <property type="entry name" value="PFKB_KINASES_1"/>
    <property type="match status" value="1"/>
</dbReference>
<dbReference type="EC" id="2.7.7.70" evidence="16"/>
<dbReference type="eggNOG" id="COG0615">
    <property type="taxonomic scope" value="Bacteria"/>
</dbReference>
<dbReference type="GO" id="GO:0097171">
    <property type="term" value="P:ADP-L-glycero-beta-D-manno-heptose biosynthetic process"/>
    <property type="evidence" value="ECO:0007669"/>
    <property type="project" value="UniProtKB-UniPathway"/>
</dbReference>
<name>U2FVI2_9GAMM</name>
<evidence type="ECO:0000256" key="6">
    <source>
        <dbReference type="ARBA" id="ARBA00022695"/>
    </source>
</evidence>
<feature type="domain" description="Carbohydrate kinase PfkB" evidence="17">
    <location>
        <begin position="10"/>
        <end position="304"/>
    </location>
</feature>
<dbReference type="Pfam" id="PF01467">
    <property type="entry name" value="CTP_transf_like"/>
    <property type="match status" value="1"/>
</dbReference>
<dbReference type="InterPro" id="IPR011913">
    <property type="entry name" value="RfaE_dom_I"/>
</dbReference>
<comment type="pathway">
    <text evidence="16">Nucleotide-sugar biosynthesis; ADP-L-glycero-beta-D-manno-heptose biosynthesis; ADP-L-glycero-beta-D-manno-heptose from D-glycero-beta-D-manno-heptose 7-phosphate: step 1/4.</text>
</comment>
<dbReference type="NCBIfam" id="NF008454">
    <property type="entry name" value="PRK11316.1"/>
    <property type="match status" value="1"/>
</dbReference>
<dbReference type="InterPro" id="IPR023030">
    <property type="entry name" value="Bifunc_HldE"/>
</dbReference>
<evidence type="ECO:0000256" key="8">
    <source>
        <dbReference type="ARBA" id="ARBA00022777"/>
    </source>
</evidence>
<dbReference type="GO" id="GO:0016773">
    <property type="term" value="F:phosphotransferase activity, alcohol group as acceptor"/>
    <property type="evidence" value="ECO:0007669"/>
    <property type="project" value="InterPro"/>
</dbReference>
<dbReference type="NCBIfam" id="TIGR00125">
    <property type="entry name" value="cyt_tran_rel"/>
    <property type="match status" value="1"/>
</dbReference>
<evidence type="ECO:0000256" key="11">
    <source>
        <dbReference type="ARBA" id="ARBA00023277"/>
    </source>
</evidence>
<keyword evidence="20" id="KW-1185">Reference proteome</keyword>
<feature type="binding site" evidence="16">
    <location>
        <begin position="197"/>
        <end position="200"/>
    </location>
    <ligand>
        <name>ATP</name>
        <dbReference type="ChEBI" id="CHEBI:30616"/>
    </ligand>
</feature>
<dbReference type="InterPro" id="IPR029056">
    <property type="entry name" value="Ribokinase-like"/>
</dbReference>
<dbReference type="GO" id="GO:0009244">
    <property type="term" value="P:lipopolysaccharide core region biosynthetic process"/>
    <property type="evidence" value="ECO:0007669"/>
    <property type="project" value="UniProtKB-UniPathway"/>
</dbReference>
<evidence type="ECO:0000256" key="3">
    <source>
        <dbReference type="ARBA" id="ARBA00004713"/>
    </source>
</evidence>
<dbReference type="OrthoDB" id="9802794at2"/>
<dbReference type="GO" id="GO:0033785">
    <property type="term" value="F:heptose 7-phosphate kinase activity"/>
    <property type="evidence" value="ECO:0007669"/>
    <property type="project" value="UniProtKB-UniRule"/>
</dbReference>
<evidence type="ECO:0000313" key="19">
    <source>
        <dbReference type="EMBL" id="ERJ18318.1"/>
    </source>
</evidence>
<dbReference type="PANTHER" id="PTHR46969">
    <property type="entry name" value="BIFUNCTIONAL PROTEIN HLDE"/>
    <property type="match status" value="1"/>
</dbReference>
<evidence type="ECO:0000256" key="7">
    <source>
        <dbReference type="ARBA" id="ARBA00022741"/>
    </source>
</evidence>
<dbReference type="UniPathway" id="UPA00958"/>
<comment type="function">
    <text evidence="2 16">Catalyzes the ADP transfer from ATP to D-glycero-beta-D-manno-heptose 1-phosphate, yielding ADP-D-glycero-beta-D-manno-heptose.</text>
</comment>
<dbReference type="FunFam" id="3.40.1190.20:FF:000002">
    <property type="entry name" value="Bifunctional protein HldE"/>
    <property type="match status" value="1"/>
</dbReference>
<dbReference type="InterPro" id="IPR011611">
    <property type="entry name" value="PfkB_dom"/>
</dbReference>
<comment type="similarity">
    <text evidence="15 16">In the C-terminal section; belongs to the cytidylyltransferase family.</text>
</comment>
<feature type="region of interest" description="Cytidylyltransferase" evidence="16">
    <location>
        <begin position="345"/>
        <end position="480"/>
    </location>
</feature>
<dbReference type="Gene3D" id="3.40.1190.20">
    <property type="match status" value="1"/>
</dbReference>
<dbReference type="InterPro" id="IPR002173">
    <property type="entry name" value="Carboh/pur_kinase_PfkB_CS"/>
</dbReference>
<dbReference type="GO" id="GO:0005524">
    <property type="term" value="F:ATP binding"/>
    <property type="evidence" value="ECO:0007669"/>
    <property type="project" value="UniProtKB-UniRule"/>
</dbReference>
<gene>
    <name evidence="16 19" type="primary">hldE</name>
    <name evidence="19" type="ORF">SSPSH_002778</name>
</gene>
<dbReference type="InterPro" id="IPR011914">
    <property type="entry name" value="RfaE_dom_II"/>
</dbReference>
<evidence type="ECO:0000256" key="2">
    <source>
        <dbReference type="ARBA" id="ARBA00003753"/>
    </source>
</evidence>
<dbReference type="UniPathway" id="UPA00356">
    <property type="reaction ID" value="UER00437"/>
</dbReference>
<evidence type="ECO:0000256" key="10">
    <source>
        <dbReference type="ARBA" id="ARBA00023268"/>
    </source>
</evidence>
<feature type="domain" description="Cytidyltransferase-like" evidence="18">
    <location>
        <begin position="345"/>
        <end position="439"/>
    </location>
</feature>
<dbReference type="eggNOG" id="COG2870">
    <property type="taxonomic scope" value="Bacteria"/>
</dbReference>
<comment type="pathway">
    <text evidence="16">Nucleotide-sugar biosynthesis; ADP-L-glycero-beta-D-manno-heptose biosynthesis; ADP-L-glycero-beta-D-manno-heptose from D-glycero-beta-D-manno-heptose 7-phosphate: step 3/4.</text>
</comment>
<evidence type="ECO:0000256" key="9">
    <source>
        <dbReference type="ARBA" id="ARBA00022840"/>
    </source>
</evidence>
<dbReference type="HAMAP" id="MF_01603">
    <property type="entry name" value="HldE"/>
    <property type="match status" value="1"/>
</dbReference>
<evidence type="ECO:0000256" key="13">
    <source>
        <dbReference type="ARBA" id="ARBA00052873"/>
    </source>
</evidence>
<dbReference type="NCBIfam" id="TIGR02198">
    <property type="entry name" value="rfaE_dom_I"/>
    <property type="match status" value="1"/>
</dbReference>
<comment type="subunit">
    <text evidence="4 16">Homodimer.</text>
</comment>
<evidence type="ECO:0000256" key="15">
    <source>
        <dbReference type="ARBA" id="ARBA00061122"/>
    </source>
</evidence>
<dbReference type="SUPFAM" id="SSF53613">
    <property type="entry name" value="Ribokinase-like"/>
    <property type="match status" value="1"/>
</dbReference>
<reference evidence="19 20" key="2">
    <citation type="journal article" date="2013" name="PLoS ONE">
        <title>INDIGO - INtegrated Data Warehouse of MIcrobial GenOmes with Examples from the Red Sea Extremophiles.</title>
        <authorList>
            <person name="Alam I."/>
            <person name="Antunes A."/>
            <person name="Kamau A.A."/>
            <person name="Ba Alawi W."/>
            <person name="Kalkatawi M."/>
            <person name="Stingl U."/>
            <person name="Bajic V.B."/>
        </authorList>
    </citation>
    <scope>NUCLEOTIDE SEQUENCE [LARGE SCALE GENOMIC DNA]</scope>
    <source>
        <strain evidence="19 20">E1L3A</strain>
    </source>
</reference>
<dbReference type="Pfam" id="PF00294">
    <property type="entry name" value="PfkB"/>
    <property type="match status" value="1"/>
</dbReference>
<keyword evidence="10 16" id="KW-0511">Multifunctional enzyme</keyword>
<reference evidence="19 20" key="1">
    <citation type="journal article" date="2011" name="J. Bacteriol.">
        <title>Genome sequence of Salinisphaera shabanensis, a gammaproteobacterium from the harsh, variable environment of the brine-seawater interface of the Shaban Deep in the Red Sea.</title>
        <authorList>
            <person name="Antunes A."/>
            <person name="Alam I."/>
            <person name="Bajic V.B."/>
            <person name="Stingl U."/>
        </authorList>
    </citation>
    <scope>NUCLEOTIDE SEQUENCE [LARGE SCALE GENOMIC DNA]</scope>
    <source>
        <strain evidence="19 20">E1L3A</strain>
    </source>
</reference>
<evidence type="ECO:0000256" key="12">
    <source>
        <dbReference type="ARBA" id="ARBA00047428"/>
    </source>
</evidence>
<comment type="pathway">
    <text evidence="3">Bacterial outer membrane biogenesis; LPS core biosynthesis.</text>
</comment>
<evidence type="ECO:0000259" key="18">
    <source>
        <dbReference type="Pfam" id="PF01467"/>
    </source>
</evidence>
<evidence type="ECO:0000256" key="5">
    <source>
        <dbReference type="ARBA" id="ARBA00022679"/>
    </source>
</evidence>
<dbReference type="InterPro" id="IPR004821">
    <property type="entry name" value="Cyt_trans-like"/>
</dbReference>
<evidence type="ECO:0000256" key="4">
    <source>
        <dbReference type="ARBA" id="ARBA00011738"/>
    </source>
</evidence>
<dbReference type="SUPFAM" id="SSF52374">
    <property type="entry name" value="Nucleotidylyl transferase"/>
    <property type="match status" value="1"/>
</dbReference>
<keyword evidence="9 16" id="KW-0067">ATP-binding</keyword>
<dbReference type="EMBL" id="AFNV02000020">
    <property type="protein sequence ID" value="ERJ18318.1"/>
    <property type="molecule type" value="Genomic_DNA"/>
</dbReference>
<accession>U2FVI2</accession>
<dbReference type="PANTHER" id="PTHR46969:SF1">
    <property type="entry name" value="BIFUNCTIONAL PROTEIN HLDE"/>
    <property type="match status" value="1"/>
</dbReference>
<keyword evidence="7 16" id="KW-0547">Nucleotide-binding</keyword>
<dbReference type="STRING" id="1033802.SSPSH_002778"/>
<evidence type="ECO:0000256" key="1">
    <source>
        <dbReference type="ARBA" id="ARBA00002319"/>
    </source>
</evidence>
<dbReference type="GO" id="GO:0005829">
    <property type="term" value="C:cytosol"/>
    <property type="evidence" value="ECO:0007669"/>
    <property type="project" value="TreeGrafter"/>
</dbReference>
<dbReference type="CDD" id="cd01172">
    <property type="entry name" value="RfaE_like"/>
    <property type="match status" value="1"/>
</dbReference>
<keyword evidence="11 16" id="KW-0119">Carbohydrate metabolism</keyword>
<dbReference type="GO" id="GO:0033786">
    <property type="term" value="F:heptose-1-phosphate adenylyltransferase activity"/>
    <property type="evidence" value="ECO:0007669"/>
    <property type="project" value="UniProtKB-UniRule"/>
</dbReference>
<evidence type="ECO:0000259" key="17">
    <source>
        <dbReference type="Pfam" id="PF00294"/>
    </source>
</evidence>
<evidence type="ECO:0000256" key="14">
    <source>
        <dbReference type="ARBA" id="ARBA00060955"/>
    </source>
</evidence>
<dbReference type="AlphaFoldDB" id="U2FVI2"/>
<comment type="catalytic activity">
    <reaction evidence="12 16">
        <text>D-glycero-beta-D-manno-heptose 1-phosphate + ATP + H(+) = ADP-D-glycero-beta-D-manno-heptose + diphosphate</text>
        <dbReference type="Rhea" id="RHEA:27465"/>
        <dbReference type="ChEBI" id="CHEBI:15378"/>
        <dbReference type="ChEBI" id="CHEBI:30616"/>
        <dbReference type="ChEBI" id="CHEBI:33019"/>
        <dbReference type="ChEBI" id="CHEBI:59967"/>
        <dbReference type="ChEBI" id="CHEBI:61593"/>
        <dbReference type="EC" id="2.7.7.70"/>
    </reaction>
</comment>
<comment type="caution">
    <text evidence="19">The sequence shown here is derived from an EMBL/GenBank/DDBJ whole genome shotgun (WGS) entry which is preliminary data.</text>
</comment>
<dbReference type="RefSeq" id="WP_006913541.1">
    <property type="nucleotide sequence ID" value="NZ_AFNV02000020.1"/>
</dbReference>
<dbReference type="Proteomes" id="UP000006242">
    <property type="component" value="Unassembled WGS sequence"/>
</dbReference>
<dbReference type="NCBIfam" id="TIGR02199">
    <property type="entry name" value="rfaE_dom_II"/>
    <property type="match status" value="1"/>
</dbReference>
<dbReference type="Gene3D" id="3.40.50.620">
    <property type="entry name" value="HUPs"/>
    <property type="match status" value="1"/>
</dbReference>
<dbReference type="InterPro" id="IPR014729">
    <property type="entry name" value="Rossmann-like_a/b/a_fold"/>
</dbReference>
<feature type="region of interest" description="Ribokinase" evidence="16">
    <location>
        <begin position="1"/>
        <end position="317"/>
    </location>
</feature>
<protein>
    <recommendedName>
        <fullName evidence="16">Bifunctional protein HldE</fullName>
    </recommendedName>
    <domain>
        <recommendedName>
            <fullName evidence="16">D-beta-D-heptose 7-phosphate kinase</fullName>
            <ecNumber evidence="16">2.7.1.167</ecNumber>
        </recommendedName>
        <alternativeName>
            <fullName evidence="16">D-beta-D-heptose 7-phosphotransferase</fullName>
        </alternativeName>
        <alternativeName>
            <fullName evidence="16">D-glycero-beta-D-manno-heptose-7-phosphate kinase</fullName>
        </alternativeName>
    </domain>
    <domain>
        <recommendedName>
            <fullName evidence="16">D-beta-D-heptose 1-phosphate adenylyltransferase</fullName>
            <ecNumber evidence="16">2.7.7.70</ecNumber>
        </recommendedName>
        <alternativeName>
            <fullName evidence="16">D-glycero-beta-D-manno-heptose 1-phosphate adenylyltransferase</fullName>
        </alternativeName>
    </domain>
</protein>
<comment type="similarity">
    <text evidence="14 16">In the N-terminal section; belongs to the carbohydrate kinase PfkB family.</text>
</comment>
<organism evidence="19 20">
    <name type="scientific">Salinisphaera shabanensis E1L3A</name>
    <dbReference type="NCBI Taxonomy" id="1033802"/>
    <lineage>
        <taxon>Bacteria</taxon>
        <taxon>Pseudomonadati</taxon>
        <taxon>Pseudomonadota</taxon>
        <taxon>Gammaproteobacteria</taxon>
        <taxon>Salinisphaerales</taxon>
        <taxon>Salinisphaeraceae</taxon>
        <taxon>Salinisphaera</taxon>
    </lineage>
</organism>
<keyword evidence="5 16" id="KW-0808">Transferase</keyword>
<feature type="active site" evidence="16">
    <location>
        <position position="265"/>
    </location>
</feature>
<proteinExistence type="inferred from homology"/>
<sequence length="480" mass="51361">MLTVPSFENARVLVVGDIMLDRYWYGDTGRISPEAPVPVVRIADEERRLGGAANVALNLARVGAKTRLIGVIGDDEPGTATRTLLEQAGVVADLIASETHPTIAKLRVMSRNQQLIRLDFEKSFALDGAFDREGLIERYRAALQHADVVVCSDYGKGTLADVDAIIAAARERDIPVLVDPKGSDWGRYAGAHLITPNLHEFETVVGPVDDDTALQNEAAALRTRLDIDALLVTRSEKGMSLFAHDGHLHLPAQAQEVFDVTGAGDTVIALLGAGLGANMSLADAAAIANLGAGIVVAKLGTATVTPGELKQAAHRQSNGRRGVVDEDTLAAMVAERRGRGERVVMTNGCFDLLHPGHIAYLEAARALGDWLIVAVNDDASVRRLKGASRPLNDLDHRMQVLRGLAAVDWVVAFSEDTPERVICRILPDVLVKGGDYTPDQIAGGDCVRNAGGEVRVLDFVDGYSTTSIIERMNSDAADPR</sequence>
<keyword evidence="6 16" id="KW-0548">Nucleotidyltransferase</keyword>
<dbReference type="EC" id="2.7.1.167" evidence="16"/>
<comment type="function">
    <text evidence="1 16">Catalyzes the phosphorylation of D-glycero-D-manno-heptose 7-phosphate at the C-1 position to selectively form D-glycero-beta-D-manno-heptose-1,7-bisphosphate.</text>
</comment>